<keyword evidence="7" id="KW-0464">Manganese</keyword>
<dbReference type="NCBIfam" id="TIGR00195">
    <property type="entry name" value="exoDNase_III"/>
    <property type="match status" value="1"/>
</dbReference>
<evidence type="ECO:0000313" key="10">
    <source>
        <dbReference type="EMBL" id="ETD73121.1"/>
    </source>
</evidence>
<evidence type="ECO:0000259" key="9">
    <source>
        <dbReference type="Pfam" id="PF03372"/>
    </source>
</evidence>
<dbReference type="Gene3D" id="3.60.10.10">
    <property type="entry name" value="Endonuclease/exonuclease/phosphatase"/>
    <property type="match status" value="1"/>
</dbReference>
<dbReference type="PROSITE" id="PS00728">
    <property type="entry name" value="AP_NUCLEASE_F1_3"/>
    <property type="match status" value="1"/>
</dbReference>
<dbReference type="SUPFAM" id="SSF56219">
    <property type="entry name" value="DNase I-like"/>
    <property type="match status" value="1"/>
</dbReference>
<organism evidence="10 11">
    <name type="scientific">Pelistega indica</name>
    <dbReference type="NCBI Taxonomy" id="1414851"/>
    <lineage>
        <taxon>Bacteria</taxon>
        <taxon>Pseudomonadati</taxon>
        <taxon>Pseudomonadota</taxon>
        <taxon>Betaproteobacteria</taxon>
        <taxon>Burkholderiales</taxon>
        <taxon>Alcaligenaceae</taxon>
        <taxon>Pelistega</taxon>
    </lineage>
</organism>
<dbReference type="GO" id="GO:0006281">
    <property type="term" value="P:DNA repair"/>
    <property type="evidence" value="ECO:0007669"/>
    <property type="project" value="InterPro"/>
</dbReference>
<sequence>MKIASWNVNSLSVRIEQVIGWLKNTSVDVLCLQELKMESSKFPAQLFHELGYQAIWSGQKTYNGVAIISKTPLTVEQYNNPYYADAQQRLIAANIQINDQTIRLICVYCPNGSELGSDKFTYKMQWFDALNVYLKEQLNTYPNLVLTGDFNIAPDDRDVHAKYQGDILVSPEERQQFSNLLALGLHDSFRLFEQEEKSFSWWDYRQFAFKRNAGLRIDHLLISNALTKKCTASSIDKAPRGNERPSDHTPVIVTLDMTA</sequence>
<feature type="active site" description="Proton donor/acceptor" evidence="6">
    <location>
        <position position="149"/>
    </location>
</feature>
<name>V8GAI0_9BURK</name>
<evidence type="ECO:0000256" key="7">
    <source>
        <dbReference type="PIRSR" id="PIRSR604808-2"/>
    </source>
</evidence>
<dbReference type="GO" id="GO:0004519">
    <property type="term" value="F:endonuclease activity"/>
    <property type="evidence" value="ECO:0007669"/>
    <property type="project" value="InterPro"/>
</dbReference>
<dbReference type="PATRIC" id="fig|1414851.3.peg.39"/>
<gene>
    <name evidence="10" type="ORF">V757_00175</name>
</gene>
<dbReference type="PANTHER" id="PTHR43250:SF2">
    <property type="entry name" value="EXODEOXYRIBONUCLEASE III"/>
    <property type="match status" value="1"/>
</dbReference>
<dbReference type="OrthoDB" id="9803914at2"/>
<dbReference type="PROSITE" id="PS51435">
    <property type="entry name" value="AP_NUCLEASE_F1_4"/>
    <property type="match status" value="1"/>
</dbReference>
<comment type="caution">
    <text evidence="10">The sequence shown here is derived from an EMBL/GenBank/DDBJ whole genome shotgun (WGS) entry which is preliminary data.</text>
</comment>
<keyword evidence="11" id="KW-1185">Reference proteome</keyword>
<feature type="site" description="Interaction with DNA substrate" evidence="8">
    <location>
        <position position="248"/>
    </location>
</feature>
<keyword evidence="4" id="KW-0378">Hydrolase</keyword>
<comment type="similarity">
    <text evidence="2">Belongs to the DNA repair enzymes AP/ExoA family.</text>
</comment>
<feature type="site" description="Transition state stabilizer" evidence="8">
    <location>
        <position position="151"/>
    </location>
</feature>
<feature type="binding site" evidence="7">
    <location>
        <position position="247"/>
    </location>
    <ligand>
        <name>Mg(2+)</name>
        <dbReference type="ChEBI" id="CHEBI:18420"/>
        <label>1</label>
    </ligand>
</feature>
<feature type="active site" description="Proton acceptor" evidence="6">
    <location>
        <position position="248"/>
    </location>
</feature>
<evidence type="ECO:0000256" key="4">
    <source>
        <dbReference type="ARBA" id="ARBA00022801"/>
    </source>
</evidence>
<dbReference type="CDD" id="cd09086">
    <property type="entry name" value="ExoIII-like_AP-endo"/>
    <property type="match status" value="1"/>
</dbReference>
<dbReference type="InterPro" id="IPR005135">
    <property type="entry name" value="Endo/exonuclease/phosphatase"/>
</dbReference>
<dbReference type="Pfam" id="PF03372">
    <property type="entry name" value="Exo_endo_phos"/>
    <property type="match status" value="1"/>
</dbReference>
<proteinExistence type="inferred from homology"/>
<feature type="active site" evidence="6">
    <location>
        <position position="108"/>
    </location>
</feature>
<evidence type="ECO:0000256" key="6">
    <source>
        <dbReference type="PIRSR" id="PIRSR604808-1"/>
    </source>
</evidence>
<dbReference type="AlphaFoldDB" id="V8GAI0"/>
<dbReference type="Proteomes" id="UP000018766">
    <property type="component" value="Unassembled WGS sequence"/>
</dbReference>
<evidence type="ECO:0000256" key="8">
    <source>
        <dbReference type="PIRSR" id="PIRSR604808-3"/>
    </source>
</evidence>
<dbReference type="NCBIfam" id="TIGR00633">
    <property type="entry name" value="xth"/>
    <property type="match status" value="1"/>
</dbReference>
<dbReference type="EMBL" id="AYSV01000001">
    <property type="protein sequence ID" value="ETD73121.1"/>
    <property type="molecule type" value="Genomic_DNA"/>
</dbReference>
<feature type="site" description="Important for catalytic activity" evidence="8">
    <location>
        <position position="218"/>
    </location>
</feature>
<dbReference type="GO" id="GO:0003677">
    <property type="term" value="F:DNA binding"/>
    <property type="evidence" value="ECO:0007669"/>
    <property type="project" value="InterPro"/>
</dbReference>
<comment type="cofactor">
    <cofactor evidence="7">
        <name>Mg(2+)</name>
        <dbReference type="ChEBI" id="CHEBI:18420"/>
    </cofactor>
    <cofactor evidence="7">
        <name>Mn(2+)</name>
        <dbReference type="ChEBI" id="CHEBI:29035"/>
    </cofactor>
    <text evidence="7">Probably binds two magnesium or manganese ions per subunit.</text>
</comment>
<feature type="binding site" evidence="7">
    <location>
        <position position="149"/>
    </location>
    <ligand>
        <name>Mg(2+)</name>
        <dbReference type="ChEBI" id="CHEBI:18420"/>
        <label>1</label>
    </ligand>
</feature>
<dbReference type="InterPro" id="IPR036691">
    <property type="entry name" value="Endo/exonu/phosph_ase_sf"/>
</dbReference>
<keyword evidence="5 7" id="KW-0460">Magnesium</keyword>
<dbReference type="PANTHER" id="PTHR43250">
    <property type="entry name" value="EXODEOXYRIBONUCLEASE III"/>
    <property type="match status" value="1"/>
</dbReference>
<comment type="cofactor">
    <cofactor evidence="1">
        <name>Mn(2+)</name>
        <dbReference type="ChEBI" id="CHEBI:29035"/>
    </cofactor>
</comment>
<dbReference type="InterPro" id="IPR020848">
    <property type="entry name" value="AP_endonuclease_F1_CS"/>
</dbReference>
<evidence type="ECO:0000256" key="5">
    <source>
        <dbReference type="ARBA" id="ARBA00022842"/>
    </source>
</evidence>
<reference evidence="10 11" key="1">
    <citation type="submission" date="2013-11" db="EMBL/GenBank/DDBJ databases">
        <title>Genomic analysis of Pelistega sp. HM-7.</title>
        <authorList>
            <person name="Kumbhare S.V."/>
            <person name="Shetty S.A."/>
            <person name="Sharma O."/>
            <person name="Dhotre D.P."/>
        </authorList>
    </citation>
    <scope>NUCLEOTIDE SEQUENCE [LARGE SCALE GENOMIC DNA]</scope>
    <source>
        <strain evidence="10 11">HM-7</strain>
    </source>
</reference>
<feature type="binding site" evidence="7">
    <location>
        <position position="151"/>
    </location>
    <ligand>
        <name>Mg(2+)</name>
        <dbReference type="ChEBI" id="CHEBI:18420"/>
        <label>1</label>
    </ligand>
</feature>
<keyword evidence="3 7" id="KW-0479">Metal-binding</keyword>
<feature type="domain" description="Endonuclease/exonuclease/phosphatase" evidence="9">
    <location>
        <begin position="4"/>
        <end position="248"/>
    </location>
</feature>
<protein>
    <submittedName>
        <fullName evidence="10">Exodeoxyribonuclease III</fullName>
    </submittedName>
</protein>
<dbReference type="InterPro" id="IPR004808">
    <property type="entry name" value="AP_endonuc_1"/>
</dbReference>
<evidence type="ECO:0000256" key="3">
    <source>
        <dbReference type="ARBA" id="ARBA00022723"/>
    </source>
</evidence>
<dbReference type="GO" id="GO:0046872">
    <property type="term" value="F:metal ion binding"/>
    <property type="evidence" value="ECO:0007669"/>
    <property type="project" value="UniProtKB-KW"/>
</dbReference>
<dbReference type="GO" id="GO:0008311">
    <property type="term" value="F:double-stranded DNA 3'-5' DNA exonuclease activity"/>
    <property type="evidence" value="ECO:0007669"/>
    <property type="project" value="InterPro"/>
</dbReference>
<accession>V8GAI0</accession>
<feature type="binding site" evidence="7">
    <location>
        <position position="7"/>
    </location>
    <ligand>
        <name>Mg(2+)</name>
        <dbReference type="ChEBI" id="CHEBI:18420"/>
        <label>1</label>
    </ligand>
</feature>
<feature type="binding site" evidence="7">
    <location>
        <position position="34"/>
    </location>
    <ligand>
        <name>Mg(2+)</name>
        <dbReference type="ChEBI" id="CHEBI:18420"/>
        <label>1</label>
    </ligand>
</feature>
<dbReference type="RefSeq" id="WP_023948716.1">
    <property type="nucleotide sequence ID" value="NZ_AYSV01000001.1"/>
</dbReference>
<evidence type="ECO:0000256" key="1">
    <source>
        <dbReference type="ARBA" id="ARBA00001936"/>
    </source>
</evidence>
<feature type="binding site" evidence="7">
    <location>
        <position position="248"/>
    </location>
    <ligand>
        <name>Mg(2+)</name>
        <dbReference type="ChEBI" id="CHEBI:18420"/>
        <label>1</label>
    </ligand>
</feature>
<evidence type="ECO:0000256" key="2">
    <source>
        <dbReference type="ARBA" id="ARBA00007092"/>
    </source>
</evidence>
<dbReference type="InterPro" id="IPR037493">
    <property type="entry name" value="ExoIII-like"/>
</dbReference>
<evidence type="ECO:0000313" key="11">
    <source>
        <dbReference type="Proteomes" id="UP000018766"/>
    </source>
</evidence>